<dbReference type="PANTHER" id="PTHR18934:SF203">
    <property type="entry name" value="ATP-DEPENDENT RNA HELICASE A"/>
    <property type="match status" value="1"/>
</dbReference>
<dbReference type="InterPro" id="IPR011545">
    <property type="entry name" value="DEAD/DEAH_box_helicase_dom"/>
</dbReference>
<dbReference type="Pfam" id="PF00035">
    <property type="entry name" value="dsrm"/>
    <property type="match status" value="1"/>
</dbReference>
<evidence type="ECO:0000256" key="5">
    <source>
        <dbReference type="ARBA" id="ARBA00022884"/>
    </source>
</evidence>
<dbReference type="Gene3D" id="3.30.160.20">
    <property type="match status" value="1"/>
</dbReference>
<dbReference type="STRING" id="436010.A0A166U5S8"/>
<feature type="compositionally biased region" description="Polar residues" evidence="7">
    <location>
        <begin position="318"/>
        <end position="328"/>
    </location>
</feature>
<dbReference type="PROSITE" id="PS51192">
    <property type="entry name" value="HELICASE_ATP_BIND_1"/>
    <property type="match status" value="1"/>
</dbReference>
<feature type="compositionally biased region" description="Low complexity" evidence="7">
    <location>
        <begin position="1215"/>
        <end position="1224"/>
    </location>
</feature>
<dbReference type="Pfam" id="PF00271">
    <property type="entry name" value="Helicase_C"/>
    <property type="match status" value="1"/>
</dbReference>
<feature type="compositionally biased region" description="Low complexity" evidence="7">
    <location>
        <begin position="1"/>
        <end position="25"/>
    </location>
</feature>
<dbReference type="SMART" id="SM00490">
    <property type="entry name" value="HELICc"/>
    <property type="match status" value="1"/>
</dbReference>
<evidence type="ECO:0000256" key="2">
    <source>
        <dbReference type="ARBA" id="ARBA00022801"/>
    </source>
</evidence>
<dbReference type="SMART" id="SM00487">
    <property type="entry name" value="DEXDc"/>
    <property type="match status" value="1"/>
</dbReference>
<dbReference type="SMART" id="SM00847">
    <property type="entry name" value="HA2"/>
    <property type="match status" value="1"/>
</dbReference>
<keyword evidence="1" id="KW-0547">Nucleotide-binding</keyword>
<protein>
    <submittedName>
        <fullName evidence="10">P-loop containing nucleoside triphosphate hydrolase protein</fullName>
    </submittedName>
</protein>
<dbReference type="SUPFAM" id="SSF52540">
    <property type="entry name" value="P-loop containing nucleoside triphosphate hydrolases"/>
    <property type="match status" value="1"/>
</dbReference>
<keyword evidence="2 10" id="KW-0378">Hydrolase</keyword>
<keyword evidence="11" id="KW-1185">Reference proteome</keyword>
<dbReference type="InterPro" id="IPR014001">
    <property type="entry name" value="Helicase_ATP-bd"/>
</dbReference>
<keyword evidence="5" id="KW-0694">RNA-binding</keyword>
<dbReference type="GO" id="GO:0004386">
    <property type="term" value="F:helicase activity"/>
    <property type="evidence" value="ECO:0007669"/>
    <property type="project" value="UniProtKB-KW"/>
</dbReference>
<organism evidence="10 11">
    <name type="scientific">Athelia psychrophila</name>
    <dbReference type="NCBI Taxonomy" id="1759441"/>
    <lineage>
        <taxon>Eukaryota</taxon>
        <taxon>Fungi</taxon>
        <taxon>Dikarya</taxon>
        <taxon>Basidiomycota</taxon>
        <taxon>Agaricomycotina</taxon>
        <taxon>Agaricomycetes</taxon>
        <taxon>Agaricomycetidae</taxon>
        <taxon>Atheliales</taxon>
        <taxon>Atheliaceae</taxon>
        <taxon>Athelia</taxon>
    </lineage>
</organism>
<feature type="region of interest" description="Disordered" evidence="7">
    <location>
        <begin position="1211"/>
        <end position="1271"/>
    </location>
</feature>
<feature type="region of interest" description="Disordered" evidence="7">
    <location>
        <begin position="1"/>
        <end position="51"/>
    </location>
</feature>
<feature type="domain" description="Helicase ATP-binding" evidence="8">
    <location>
        <begin position="378"/>
        <end position="548"/>
    </location>
</feature>
<proteinExistence type="inferred from homology"/>
<evidence type="ECO:0000256" key="3">
    <source>
        <dbReference type="ARBA" id="ARBA00022806"/>
    </source>
</evidence>
<evidence type="ECO:0000256" key="7">
    <source>
        <dbReference type="SAM" id="MobiDB-lite"/>
    </source>
</evidence>
<gene>
    <name evidence="10" type="ORF">FIBSPDRAFT_724878</name>
</gene>
<comment type="similarity">
    <text evidence="6">Belongs to the DExH box helicase family.</text>
</comment>
<dbReference type="Pfam" id="PF00270">
    <property type="entry name" value="DEAD"/>
    <property type="match status" value="1"/>
</dbReference>
<dbReference type="CDD" id="cd17917">
    <property type="entry name" value="DEXHc_RHA-like"/>
    <property type="match status" value="1"/>
</dbReference>
<dbReference type="Proteomes" id="UP000076532">
    <property type="component" value="Unassembled WGS sequence"/>
</dbReference>
<dbReference type="FunFam" id="3.40.50.300:FF:000526">
    <property type="entry name" value="DExH-box ATP-dependent RNA helicase DExH3"/>
    <property type="match status" value="1"/>
</dbReference>
<dbReference type="GO" id="GO:0016787">
    <property type="term" value="F:hydrolase activity"/>
    <property type="evidence" value="ECO:0007669"/>
    <property type="project" value="UniProtKB-KW"/>
</dbReference>
<evidence type="ECO:0000313" key="11">
    <source>
        <dbReference type="Proteomes" id="UP000076532"/>
    </source>
</evidence>
<dbReference type="InterPro" id="IPR014720">
    <property type="entry name" value="dsRBD_dom"/>
</dbReference>
<dbReference type="AlphaFoldDB" id="A0A166U5S8"/>
<keyword evidence="4" id="KW-0067">ATP-binding</keyword>
<evidence type="ECO:0000256" key="1">
    <source>
        <dbReference type="ARBA" id="ARBA00022741"/>
    </source>
</evidence>
<dbReference type="PROSITE" id="PS51194">
    <property type="entry name" value="HELICASE_CTER"/>
    <property type="match status" value="1"/>
</dbReference>
<feature type="region of interest" description="Disordered" evidence="7">
    <location>
        <begin position="307"/>
        <end position="330"/>
    </location>
</feature>
<accession>A0A166U5S8</accession>
<evidence type="ECO:0000259" key="9">
    <source>
        <dbReference type="PROSITE" id="PS51194"/>
    </source>
</evidence>
<dbReference type="GO" id="GO:0005524">
    <property type="term" value="F:ATP binding"/>
    <property type="evidence" value="ECO:0007669"/>
    <property type="project" value="UniProtKB-KW"/>
</dbReference>
<dbReference type="OrthoDB" id="28053at2759"/>
<dbReference type="FunFam" id="1.20.120.1080:FF:000002">
    <property type="entry name" value="Putative ATP-dependent RNA helicase DHX36"/>
    <property type="match status" value="1"/>
</dbReference>
<dbReference type="Pfam" id="PF04408">
    <property type="entry name" value="WHD_HA2"/>
    <property type="match status" value="1"/>
</dbReference>
<dbReference type="Gene3D" id="1.20.120.1080">
    <property type="match status" value="1"/>
</dbReference>
<dbReference type="Pfam" id="PF21010">
    <property type="entry name" value="HA2_C"/>
    <property type="match status" value="1"/>
</dbReference>
<evidence type="ECO:0000259" key="8">
    <source>
        <dbReference type="PROSITE" id="PS51192"/>
    </source>
</evidence>
<dbReference type="GO" id="GO:0003723">
    <property type="term" value="F:RNA binding"/>
    <property type="evidence" value="ECO:0007669"/>
    <property type="project" value="UniProtKB-KW"/>
</dbReference>
<keyword evidence="3" id="KW-0347">Helicase</keyword>
<dbReference type="InterPro" id="IPR001650">
    <property type="entry name" value="Helicase_C-like"/>
</dbReference>
<dbReference type="Gene3D" id="3.40.50.300">
    <property type="entry name" value="P-loop containing nucleotide triphosphate hydrolases"/>
    <property type="match status" value="2"/>
</dbReference>
<name>A0A166U5S8_9AGAM</name>
<dbReference type="InterPro" id="IPR007502">
    <property type="entry name" value="Helicase-assoc_dom"/>
</dbReference>
<evidence type="ECO:0000313" key="10">
    <source>
        <dbReference type="EMBL" id="KZP31347.1"/>
    </source>
</evidence>
<dbReference type="InterPro" id="IPR048333">
    <property type="entry name" value="HA2_WH"/>
</dbReference>
<dbReference type="CDD" id="cd18791">
    <property type="entry name" value="SF2_C_RHA"/>
    <property type="match status" value="1"/>
</dbReference>
<dbReference type="PANTHER" id="PTHR18934">
    <property type="entry name" value="ATP-DEPENDENT RNA HELICASE"/>
    <property type="match status" value="1"/>
</dbReference>
<feature type="domain" description="Helicase C-terminal" evidence="9">
    <location>
        <begin position="636"/>
        <end position="809"/>
    </location>
</feature>
<sequence>MPNSSSSSAHPGSRSRGGSFGRSSRAPPPAFKGGKSKGKGGSNSMALSRLPMFEGPSHDEAYIASQFAETYAGVPPPKPVYLGNPKGSLSNWMNNAYNKLPTYQSNEGRSEEGRALWRTTVVVSVPTGADIIGTGDHRIRKESERLAALGALYEIQGMGLLDKAATLRKHAIKGEAATSITLSDGSAVDYERARQFIDYYCRRYKFGKPDVDFQESRGSWEAIMTVGGRRIGMGTASNKKNSQTACYLDVTQYLESCDADLWKAFVVAAKSGRDLGMAPPVWLHMGGALTDEIRDLCHDIRKSSLYRHRPAKQPAAVESSTETQSRPSTAVYKPPALIQAKSQRLLERRQEYLRSPAMQKMRDTRTALPVFTKAAELLTHVEANDVTICMAATGSGKTTQLPQIILDEWIEKNRGAECNIVCTQPRRIAAISVADRVAKERGEVVGRGSVGYQVRFDAKLPDANGSITFCTTGIFLKWLQAALSTEGSPRLDNVTHVVVDEVHERDVDTDLLLVVLKRLLEDRKAQGRPIKVLLMSATIDPTLFQKYFPDSEGKPAKVIEVPGRSFPVTKHFLDDLIPELSKDPRATHILRDNAVAKYLNNEIPVVGFNPSRLALTAPPSEMRDDLDLPYPLIALTVAHVLKKSDSGHVLVFLPGWEEIQSTQRALLSAQLDIKFNDSSQYTIHVLHSSVPLAEQQIIFEPPAPGVRRVILATNIAETSVTIPDVVYVVDTGKVKENRYDPDRHVTSLVSAWVGSSNLNQRAGRAGRHRSGEYFGLMGKKRLSALQAYQTVEIKRTDLSNVVMHVKALDFPRMTVEQVLAATIEPPEVGRVEAAMKNLQMVGALDSEKALTALGRVLLQLPVDAQMGRMVLYGSFFRCLDKALTLAAILTNRDPFLSPMAAKQEAAKVKNSWAPPDFRSDALAILRAYDAWWEIQRLGHWDRAHRFCSENFLSKPTLMTIQKTKGQLLQSLYHAGVIDVSAGGVVSSNPLGRGQNLIVPPELDTNGESLPLLAALITVASQPKFAIRTGDKGYRTMQDKMAFMHPSSVNNRKHDGSSDREDIYAEKALYAFAEKRQNLSAGGGGGVNLVTSTRIDPMTYVLFGAYEIEVTGKGLDCDGWLPVHGHIDTLDDIERLKTLMESCMLRVFEGIMMSRQKRNRRDAIPLSPREEAEADDDDDPQTHKHQALTSDEIRELDLLTRDMVRILNRFSEERVTSQSRSTSRSATPMASPAFASLRLPSIGSRSGYSSPYNIGSAYSSRPGTPSRFAPRP</sequence>
<evidence type="ECO:0000256" key="4">
    <source>
        <dbReference type="ARBA" id="ARBA00022840"/>
    </source>
</evidence>
<reference evidence="10 11" key="1">
    <citation type="journal article" date="2016" name="Mol. Biol. Evol.">
        <title>Comparative Genomics of Early-Diverging Mushroom-Forming Fungi Provides Insights into the Origins of Lignocellulose Decay Capabilities.</title>
        <authorList>
            <person name="Nagy L.G."/>
            <person name="Riley R."/>
            <person name="Tritt A."/>
            <person name="Adam C."/>
            <person name="Daum C."/>
            <person name="Floudas D."/>
            <person name="Sun H."/>
            <person name="Yadav J.S."/>
            <person name="Pangilinan J."/>
            <person name="Larsson K.H."/>
            <person name="Matsuura K."/>
            <person name="Barry K."/>
            <person name="Labutti K."/>
            <person name="Kuo R."/>
            <person name="Ohm R.A."/>
            <person name="Bhattacharya S.S."/>
            <person name="Shirouzu T."/>
            <person name="Yoshinaga Y."/>
            <person name="Martin F.M."/>
            <person name="Grigoriev I.V."/>
            <person name="Hibbett D.S."/>
        </authorList>
    </citation>
    <scope>NUCLEOTIDE SEQUENCE [LARGE SCALE GENOMIC DNA]</scope>
    <source>
        <strain evidence="10 11">CBS 109695</strain>
    </source>
</reference>
<feature type="compositionally biased region" description="Polar residues" evidence="7">
    <location>
        <begin position="1242"/>
        <end position="1262"/>
    </location>
</feature>
<feature type="region of interest" description="Disordered" evidence="7">
    <location>
        <begin position="1157"/>
        <end position="1189"/>
    </location>
</feature>
<dbReference type="InterPro" id="IPR027417">
    <property type="entry name" value="P-loop_NTPase"/>
</dbReference>
<evidence type="ECO:0000256" key="6">
    <source>
        <dbReference type="ARBA" id="ARBA00060772"/>
    </source>
</evidence>
<dbReference type="EMBL" id="KV417490">
    <property type="protein sequence ID" value="KZP31347.1"/>
    <property type="molecule type" value="Genomic_DNA"/>
</dbReference>